<feature type="domain" description="DUF7903" evidence="2">
    <location>
        <begin position="210"/>
        <end position="356"/>
    </location>
</feature>
<accession>A0AAF0QU13</accession>
<dbReference type="Proteomes" id="UP001234989">
    <property type="component" value="Chromosome 4"/>
</dbReference>
<protein>
    <recommendedName>
        <fullName evidence="2">DUF7903 domain-containing protein</fullName>
    </recommendedName>
</protein>
<reference evidence="3" key="1">
    <citation type="submission" date="2023-08" db="EMBL/GenBank/DDBJ databases">
        <title>A de novo genome assembly of Solanum verrucosum Schlechtendal, a Mexican diploid species geographically isolated from the other diploid A-genome species in potato relatives.</title>
        <authorList>
            <person name="Hosaka K."/>
        </authorList>
    </citation>
    <scope>NUCLEOTIDE SEQUENCE</scope>
    <source>
        <tissue evidence="3">Young leaves</tissue>
    </source>
</reference>
<dbReference type="PANTHER" id="PTHR35481:SF4">
    <property type="match status" value="1"/>
</dbReference>
<evidence type="ECO:0000259" key="2">
    <source>
        <dbReference type="Pfam" id="PF25475"/>
    </source>
</evidence>
<evidence type="ECO:0000313" key="3">
    <source>
        <dbReference type="EMBL" id="WMV25894.1"/>
    </source>
</evidence>
<dbReference type="EMBL" id="CP133615">
    <property type="protein sequence ID" value="WMV25894.1"/>
    <property type="molecule type" value="Genomic_DNA"/>
</dbReference>
<feature type="compositionally biased region" description="Basic residues" evidence="1">
    <location>
        <begin position="23"/>
        <end position="41"/>
    </location>
</feature>
<organism evidence="3 4">
    <name type="scientific">Solanum verrucosum</name>
    <dbReference type="NCBI Taxonomy" id="315347"/>
    <lineage>
        <taxon>Eukaryota</taxon>
        <taxon>Viridiplantae</taxon>
        <taxon>Streptophyta</taxon>
        <taxon>Embryophyta</taxon>
        <taxon>Tracheophyta</taxon>
        <taxon>Spermatophyta</taxon>
        <taxon>Magnoliopsida</taxon>
        <taxon>eudicotyledons</taxon>
        <taxon>Gunneridae</taxon>
        <taxon>Pentapetalae</taxon>
        <taxon>asterids</taxon>
        <taxon>lamiids</taxon>
        <taxon>Solanales</taxon>
        <taxon>Solanaceae</taxon>
        <taxon>Solanoideae</taxon>
        <taxon>Solaneae</taxon>
        <taxon>Solanum</taxon>
    </lineage>
</organism>
<sequence length="356" mass="40377">MLGLNRLESFPEAHGSTPNGTPKQRKKSVVNKKRKEKKKNRNISLQAEHRNLNHLEMERGYHPQLEETEVGVGKLQRKHPQRRNERNEEGKPEEQIKKPYFVRKWFPVGLTDDSQCEAPTCFYGPKSGENPISLVLMHGCSEGTNELMDEPWLLVAKSVMKDLLLSFQHVKCEMKGSNMEELKPTLVACFGKILFHGISANSQESLKRNLAVEKLGLEYVEEKELYYVKLSDNLRSDSTAACKCTVIKDRGKIQIHKSEVNQVLNMVADMSCLGKSLDLRLMLHTKKIITAFSDEEINGINNLIGSAILDSEVKGGLRWPFGEDSLGSQYAVIDVWHTTAKSYGNSSIRFKLRHPD</sequence>
<name>A0AAF0QU13_SOLVR</name>
<feature type="compositionally biased region" description="Basic and acidic residues" evidence="1">
    <location>
        <begin position="47"/>
        <end position="65"/>
    </location>
</feature>
<evidence type="ECO:0000313" key="4">
    <source>
        <dbReference type="Proteomes" id="UP001234989"/>
    </source>
</evidence>
<keyword evidence="4" id="KW-1185">Reference proteome</keyword>
<dbReference type="AlphaFoldDB" id="A0AAF0QU13"/>
<dbReference type="InterPro" id="IPR057225">
    <property type="entry name" value="DUF7903"/>
</dbReference>
<evidence type="ECO:0000256" key="1">
    <source>
        <dbReference type="SAM" id="MobiDB-lite"/>
    </source>
</evidence>
<feature type="region of interest" description="Disordered" evidence="1">
    <location>
        <begin position="1"/>
        <end position="94"/>
    </location>
</feature>
<gene>
    <name evidence="3" type="ORF">MTR67_019279</name>
</gene>
<dbReference type="PANTHER" id="PTHR35481">
    <property type="entry name" value="DNA-DIRECTED RNA POLYMERASE SUBUNIT ALPHA"/>
    <property type="match status" value="1"/>
</dbReference>
<feature type="compositionally biased region" description="Basic and acidic residues" evidence="1">
    <location>
        <begin position="82"/>
        <end position="94"/>
    </location>
</feature>
<dbReference type="Pfam" id="PF25475">
    <property type="entry name" value="DUF7903"/>
    <property type="match status" value="1"/>
</dbReference>
<proteinExistence type="predicted"/>